<keyword evidence="1" id="KW-0732">Signal</keyword>
<dbReference type="OrthoDB" id="7873278at2"/>
<reference evidence="2 3" key="1">
    <citation type="submission" date="2016-10" db="EMBL/GenBank/DDBJ databases">
        <authorList>
            <person name="de Groot N.N."/>
        </authorList>
    </citation>
    <scope>NUCLEOTIDE SEQUENCE [LARGE SCALE GENOMIC DNA]</scope>
    <source>
        <strain evidence="2 3">DSM 29433</strain>
    </source>
</reference>
<dbReference type="RefSeq" id="WP_090206921.1">
    <property type="nucleotide sequence ID" value="NZ_FOZM01000001.1"/>
</dbReference>
<organism evidence="2 3">
    <name type="scientific">Yoonia litorea</name>
    <dbReference type="NCBI Taxonomy" id="1123755"/>
    <lineage>
        <taxon>Bacteria</taxon>
        <taxon>Pseudomonadati</taxon>
        <taxon>Pseudomonadota</taxon>
        <taxon>Alphaproteobacteria</taxon>
        <taxon>Rhodobacterales</taxon>
        <taxon>Paracoccaceae</taxon>
        <taxon>Yoonia</taxon>
    </lineage>
</organism>
<feature type="signal peptide" evidence="1">
    <location>
        <begin position="1"/>
        <end position="17"/>
    </location>
</feature>
<evidence type="ECO:0008006" key="4">
    <source>
        <dbReference type="Google" id="ProtNLM"/>
    </source>
</evidence>
<keyword evidence="3" id="KW-1185">Reference proteome</keyword>
<name>A0A1I6MJW2_9RHOB</name>
<proteinExistence type="predicted"/>
<evidence type="ECO:0000313" key="3">
    <source>
        <dbReference type="Proteomes" id="UP000198926"/>
    </source>
</evidence>
<feature type="chain" id="PRO_5011688231" description="Chitin binding Peritrophin-A domain-containing protein" evidence="1">
    <location>
        <begin position="18"/>
        <end position="76"/>
    </location>
</feature>
<evidence type="ECO:0000256" key="1">
    <source>
        <dbReference type="SAM" id="SignalP"/>
    </source>
</evidence>
<dbReference type="EMBL" id="FOZM01000001">
    <property type="protein sequence ID" value="SFS15921.1"/>
    <property type="molecule type" value="Genomic_DNA"/>
</dbReference>
<dbReference type="AlphaFoldDB" id="A0A1I6MJW2"/>
<accession>A0A1I6MJW2</accession>
<protein>
    <recommendedName>
        <fullName evidence="4">Chitin binding Peritrophin-A domain-containing protein</fullName>
    </recommendedName>
</protein>
<dbReference type="Proteomes" id="UP000198926">
    <property type="component" value="Unassembled WGS sequence"/>
</dbReference>
<evidence type="ECO:0000313" key="2">
    <source>
        <dbReference type="EMBL" id="SFS15921.1"/>
    </source>
</evidence>
<sequence>MRLTVLAFVLLPVAAQAQETTITIPTEPVAQTQSCPDGFAWDSAANACAIPAQSDMTTHAGGKMGCSYSAVREVTS</sequence>
<gene>
    <name evidence="2" type="ORF">SAMN05444714_1927</name>
</gene>